<gene>
    <name evidence="1" type="ORF">HMI01_15870</name>
</gene>
<proteinExistence type="predicted"/>
<dbReference type="Proteomes" id="UP000321773">
    <property type="component" value="Unassembled WGS sequence"/>
</dbReference>
<reference evidence="1 2" key="1">
    <citation type="submission" date="2019-07" db="EMBL/GenBank/DDBJ databases">
        <title>Whole genome shotgun sequence of Halolactibacillus miurensis NBRC 100873.</title>
        <authorList>
            <person name="Hosoyama A."/>
            <person name="Uohara A."/>
            <person name="Ohji S."/>
            <person name="Ichikawa N."/>
        </authorList>
    </citation>
    <scope>NUCLEOTIDE SEQUENCE [LARGE SCALE GENOMIC DNA]</scope>
    <source>
        <strain evidence="1 2">NBRC 100873</strain>
    </source>
</reference>
<evidence type="ECO:0000313" key="1">
    <source>
        <dbReference type="EMBL" id="GEM04599.1"/>
    </source>
</evidence>
<protein>
    <submittedName>
        <fullName evidence="1">Uncharacterized protein</fullName>
    </submittedName>
</protein>
<sequence>METKVYHFNDKLRMMRVLNKGNIAGYIESVVTFTYNLQQCESFLGRNLI</sequence>
<accession>A0ABQ0VU22</accession>
<dbReference type="EMBL" id="BJWJ01000014">
    <property type="protein sequence ID" value="GEM04599.1"/>
    <property type="molecule type" value="Genomic_DNA"/>
</dbReference>
<evidence type="ECO:0000313" key="2">
    <source>
        <dbReference type="Proteomes" id="UP000321773"/>
    </source>
</evidence>
<keyword evidence="2" id="KW-1185">Reference proteome</keyword>
<name>A0ABQ0VU22_9BACI</name>
<comment type="caution">
    <text evidence="1">The sequence shown here is derived from an EMBL/GenBank/DDBJ whole genome shotgun (WGS) entry which is preliminary data.</text>
</comment>
<organism evidence="1 2">
    <name type="scientific">Halolactibacillus miurensis</name>
    <dbReference type="NCBI Taxonomy" id="306541"/>
    <lineage>
        <taxon>Bacteria</taxon>
        <taxon>Bacillati</taxon>
        <taxon>Bacillota</taxon>
        <taxon>Bacilli</taxon>
        <taxon>Bacillales</taxon>
        <taxon>Bacillaceae</taxon>
        <taxon>Halolactibacillus</taxon>
    </lineage>
</organism>